<dbReference type="InParanoid" id="D8TNQ9"/>
<keyword evidence="2" id="KW-0812">Transmembrane</keyword>
<keyword evidence="2" id="KW-0472">Membrane</keyword>
<keyword evidence="4" id="KW-1185">Reference proteome</keyword>
<keyword evidence="2" id="KW-1133">Transmembrane helix</keyword>
<name>D8TNQ9_VOLCA</name>
<evidence type="ECO:0000313" key="3">
    <source>
        <dbReference type="EMBL" id="EFJ51037.1"/>
    </source>
</evidence>
<dbReference type="EMBL" id="GL378329">
    <property type="protein sequence ID" value="EFJ51037.1"/>
    <property type="molecule type" value="Genomic_DNA"/>
</dbReference>
<gene>
    <name evidence="3" type="ORF">VOLCADRAFT_103675</name>
</gene>
<dbReference type="STRING" id="3068.D8TNQ9"/>
<feature type="region of interest" description="Disordered" evidence="1">
    <location>
        <begin position="1121"/>
        <end position="1255"/>
    </location>
</feature>
<feature type="region of interest" description="Disordered" evidence="1">
    <location>
        <begin position="1341"/>
        <end position="1390"/>
    </location>
</feature>
<feature type="transmembrane region" description="Helical" evidence="2">
    <location>
        <begin position="546"/>
        <end position="567"/>
    </location>
</feature>
<dbReference type="Proteomes" id="UP000001058">
    <property type="component" value="Unassembled WGS sequence"/>
</dbReference>
<dbReference type="RefSeq" id="XP_002948049.1">
    <property type="nucleotide sequence ID" value="XM_002948003.1"/>
</dbReference>
<sequence>MTKMHFLTSLSVGCPYRALLSDHENKRFIIIVLREEPQQVVALEINWSSIVGVDYRCPLHDDGKLVLEARQVVKRCFKTVGDARDFYSPHATVLAGGSLRTSHSAAPTPSKVSLDGRHALFSSTSSLHLGAALAVSPPRAIHPVSWGATSSTGMGLRLVASADVRSVAGGISGSVSAGGEWLALGRGVASGGFRPSVEPGAQRSSSATRAPRTSCRAVHAACTEGTLAMASDVRMSHGMDFASADESEGACRHLRISATGMLVPDGLSEAGVAARRRLQLRSVEALPGSGAVETVPAGAVAAASVESSRMCAESRHRKSLGGSSRKARSTNDLCGLDGTLECLQSVHTGNPSEAAAAGLAVNSAEWCASAAGACTRAAAAQTRSAVCSAGRLLQNRTGTSAGSGIALGCGSSIDSLRAAFLSEQQQQHTANEWLLRRRNGGGRVRREHASCTQLTDVSFDSRGCNGGEMLCNNSGVPRASRWTQPSATFYSKTLVLGFRDPFLPQELRRFVKSDMRILKLYESGLPPWAVFMPSYGLPYRPWLRRALWLLFIAVSIFSMGCGFYDLYKNVPFLKQVITAVASRMYLPASELFEWLERHTQIRMSILLTYLFSKSPLLMSLMRMLRSLVALLQQLMRPAAMALSEAMQPVLEAVQVMAASVGGGVMAAAETVWRAMQPFVTALAVFGREVFALAAAVLGPPARALWAMAVLLAQLVRLVAALIGMVFVGPLQLACSIGGVLTWASAELAERLAVAAEATRAAVQWMVTLGRAARRAAPAVKAGARLAAQAAGSAAGGGGGGLSGGMAVWQWLGLEVVGAYNAVRLTFLQAFKSAQAVVNFCVTVAQTAVQHRVSLLLQLRRFITRQKERLPPAVAASVPLPAFVSMPSFTSLPPFDIPLPGPDHDADLDEEPELVTSLSSAPAEHSLYDLDMVHLGSTGDESHLLAAQPPLYCNDGNMPVPRDSAILAEPIPVPLGGRGGGLRRRHHSGASSTRLGTTVAGNAMYGMYDVSRQRLDAVNEEDLEDAQQLSDRDGLVVETYSGGDKTQGPGAHLLHGRQRYGGYAGTRDVGGNVWLSQRDFIEIGGNGVTGNSDYASAPGRRIDVELQDGRLLGDSFHAAYGARSSQSFPSPHRDGGPEPMLLSRSVPSAAADRSLNSGHCHEAALSWQQQQQQEQQRQWQEEQQRQPHQTQLKRNPNHHAQQQRRRGSARGLGRIASSPPDGAAGTPAAQPDAATGDGRSCRLARRHGGGGVRCEDRPAAISSITPAMTAGAVASGALLGELSHVLPNGPAPASPSDNSPDELTCSSPFAHRGASACLGNGAVSTINHGATGRAAVSRGVGAASGGKVAAASDNGVQNKGRGGAEGGGNNACGKRPSAGAKHISRPAIQAA</sequence>
<feature type="compositionally biased region" description="Low complexity" evidence="1">
    <location>
        <begin position="1341"/>
        <end position="1351"/>
    </location>
</feature>
<feature type="compositionally biased region" description="Gly residues" evidence="1">
    <location>
        <begin position="1359"/>
        <end position="1369"/>
    </location>
</feature>
<evidence type="ECO:0000256" key="1">
    <source>
        <dbReference type="SAM" id="MobiDB-lite"/>
    </source>
</evidence>
<dbReference type="eggNOG" id="ENOG502QTAE">
    <property type="taxonomic scope" value="Eukaryota"/>
</dbReference>
<feature type="compositionally biased region" description="Low complexity" evidence="1">
    <location>
        <begin position="1166"/>
        <end position="1177"/>
    </location>
</feature>
<dbReference type="GeneID" id="9621007"/>
<evidence type="ECO:0000256" key="2">
    <source>
        <dbReference type="SAM" id="Phobius"/>
    </source>
</evidence>
<dbReference type="PANTHER" id="PTHR34553">
    <property type="entry name" value="OS05G0597400 PROTEIN"/>
    <property type="match status" value="1"/>
</dbReference>
<feature type="compositionally biased region" description="Low complexity" evidence="1">
    <location>
        <begin position="1208"/>
        <end position="1237"/>
    </location>
</feature>
<dbReference type="KEGG" id="vcn:VOLCADRAFT_103675"/>
<dbReference type="OrthoDB" id="1915931at2759"/>
<evidence type="ECO:0000313" key="4">
    <source>
        <dbReference type="Proteomes" id="UP000001058"/>
    </source>
</evidence>
<proteinExistence type="predicted"/>
<organism evidence="4">
    <name type="scientific">Volvox carteri f. nagariensis</name>
    <dbReference type="NCBI Taxonomy" id="3068"/>
    <lineage>
        <taxon>Eukaryota</taxon>
        <taxon>Viridiplantae</taxon>
        <taxon>Chlorophyta</taxon>
        <taxon>core chlorophytes</taxon>
        <taxon>Chlorophyceae</taxon>
        <taxon>CS clade</taxon>
        <taxon>Chlamydomonadales</taxon>
        <taxon>Volvocaceae</taxon>
        <taxon>Volvox</taxon>
    </lineage>
</organism>
<reference evidence="3 4" key="1">
    <citation type="journal article" date="2010" name="Science">
        <title>Genomic analysis of organismal complexity in the multicellular green alga Volvox carteri.</title>
        <authorList>
            <person name="Prochnik S.E."/>
            <person name="Umen J."/>
            <person name="Nedelcu A.M."/>
            <person name="Hallmann A."/>
            <person name="Miller S.M."/>
            <person name="Nishii I."/>
            <person name="Ferris P."/>
            <person name="Kuo A."/>
            <person name="Mitros T."/>
            <person name="Fritz-Laylin L.K."/>
            <person name="Hellsten U."/>
            <person name="Chapman J."/>
            <person name="Simakov O."/>
            <person name="Rensing S.A."/>
            <person name="Terry A."/>
            <person name="Pangilinan J."/>
            <person name="Kapitonov V."/>
            <person name="Jurka J."/>
            <person name="Salamov A."/>
            <person name="Shapiro H."/>
            <person name="Schmutz J."/>
            <person name="Grimwood J."/>
            <person name="Lindquist E."/>
            <person name="Lucas S."/>
            <person name="Grigoriev I.V."/>
            <person name="Schmitt R."/>
            <person name="Kirk D."/>
            <person name="Rokhsar D.S."/>
        </authorList>
    </citation>
    <scope>NUCLEOTIDE SEQUENCE [LARGE SCALE GENOMIC DNA]</scope>
    <source>
        <strain evidence="4">f. Nagariensis / Eve</strain>
    </source>
</reference>
<feature type="compositionally biased region" description="Basic residues" evidence="1">
    <location>
        <begin position="1194"/>
        <end position="1207"/>
    </location>
</feature>
<protein>
    <submittedName>
        <fullName evidence="3">Uncharacterized protein</fullName>
    </submittedName>
</protein>
<accession>D8TNQ9</accession>
<dbReference type="PANTHER" id="PTHR34553:SF4">
    <property type="entry name" value="G1_S-SPECIFIC CYCLIN-E PROTEIN"/>
    <property type="match status" value="1"/>
</dbReference>